<proteinExistence type="predicted"/>
<gene>
    <name evidence="1" type="ORF">D4N35_017485</name>
</gene>
<accession>A0A443IJ25</accession>
<protein>
    <submittedName>
        <fullName evidence="1">YolD-like family protein</fullName>
    </submittedName>
</protein>
<dbReference type="PANTHER" id="PTHR40051:SF1">
    <property type="entry name" value="YOLD-LIKE FAMILY PROTEIN"/>
    <property type="match status" value="1"/>
</dbReference>
<comment type="caution">
    <text evidence="1">The sequence shown here is derived from an EMBL/GenBank/DDBJ whole genome shotgun (WGS) entry which is preliminary data.</text>
</comment>
<feature type="non-terminal residue" evidence="1">
    <location>
        <position position="1"/>
    </location>
</feature>
<dbReference type="Proteomes" id="UP000273811">
    <property type="component" value="Unassembled WGS sequence"/>
</dbReference>
<dbReference type="EMBL" id="QYTU02000073">
    <property type="protein sequence ID" value="RWR04125.1"/>
    <property type="molecule type" value="Genomic_DNA"/>
</dbReference>
<dbReference type="RefSeq" id="WP_164876420.1">
    <property type="nucleotide sequence ID" value="NZ_QYTU02000073.1"/>
</dbReference>
<sequence>KKKKPVLDEQEQEQINETIHIAMEFNQLLKFTVWIDGFFEEITGAVHYVNQTSKLVHIVDTKLESHRIVFDAIVSVEFAD</sequence>
<dbReference type="Pfam" id="PF08863">
    <property type="entry name" value="YolD"/>
    <property type="match status" value="1"/>
</dbReference>
<name>A0A443IJ25_9BACI</name>
<organism evidence="1 2">
    <name type="scientific">Siminovitchia fortis</name>
    <dbReference type="NCBI Taxonomy" id="254758"/>
    <lineage>
        <taxon>Bacteria</taxon>
        <taxon>Bacillati</taxon>
        <taxon>Bacillota</taxon>
        <taxon>Bacilli</taxon>
        <taxon>Bacillales</taxon>
        <taxon>Bacillaceae</taxon>
        <taxon>Siminovitchia</taxon>
    </lineage>
</organism>
<evidence type="ECO:0000313" key="2">
    <source>
        <dbReference type="Proteomes" id="UP000273811"/>
    </source>
</evidence>
<dbReference type="PANTHER" id="PTHR40051">
    <property type="entry name" value="IG HYPOTHETICAL 15966"/>
    <property type="match status" value="1"/>
</dbReference>
<evidence type="ECO:0000313" key="1">
    <source>
        <dbReference type="EMBL" id="RWR04125.1"/>
    </source>
</evidence>
<dbReference type="InterPro" id="IPR014962">
    <property type="entry name" value="YolD"/>
</dbReference>
<dbReference type="AlphaFoldDB" id="A0A443IJ25"/>
<keyword evidence="2" id="KW-1185">Reference proteome</keyword>
<reference evidence="1" key="1">
    <citation type="submission" date="2018-12" db="EMBL/GenBank/DDBJ databases">
        <authorList>
            <person name="Sun L."/>
            <person name="Chen Z."/>
        </authorList>
    </citation>
    <scope>NUCLEOTIDE SEQUENCE [LARGE SCALE GENOMIC DNA]</scope>
    <source>
        <strain evidence="1">DSM 16012</strain>
    </source>
</reference>